<comment type="caution">
    <text evidence="4">The sequence shown here is derived from an EMBL/GenBank/DDBJ whole genome shotgun (WGS) entry which is preliminary data.</text>
</comment>
<feature type="domain" description="Terpene synthase metal-binding" evidence="3">
    <location>
        <begin position="28"/>
        <end position="165"/>
    </location>
</feature>
<dbReference type="AlphaFoldDB" id="A0A438GQ00"/>
<dbReference type="Pfam" id="PF03936">
    <property type="entry name" value="Terpene_synth_C"/>
    <property type="match status" value="1"/>
</dbReference>
<gene>
    <name evidence="4" type="primary">TPS10_1</name>
    <name evidence="4" type="ORF">CK203_051056</name>
</gene>
<evidence type="ECO:0000313" key="4">
    <source>
        <dbReference type="EMBL" id="RVW74285.1"/>
    </source>
</evidence>
<evidence type="ECO:0000256" key="2">
    <source>
        <dbReference type="ARBA" id="ARBA00022842"/>
    </source>
</evidence>
<name>A0A438GQ00_VITVI</name>
<proteinExistence type="predicted"/>
<keyword evidence="2" id="KW-0460">Magnesium</keyword>
<organism evidence="4 5">
    <name type="scientific">Vitis vinifera</name>
    <name type="common">Grape</name>
    <dbReference type="NCBI Taxonomy" id="29760"/>
    <lineage>
        <taxon>Eukaryota</taxon>
        <taxon>Viridiplantae</taxon>
        <taxon>Streptophyta</taxon>
        <taxon>Embryophyta</taxon>
        <taxon>Tracheophyta</taxon>
        <taxon>Spermatophyta</taxon>
        <taxon>Magnoliopsida</taxon>
        <taxon>eudicotyledons</taxon>
        <taxon>Gunneridae</taxon>
        <taxon>Pentapetalae</taxon>
        <taxon>rosids</taxon>
        <taxon>Vitales</taxon>
        <taxon>Vitaceae</taxon>
        <taxon>Viteae</taxon>
        <taxon>Vitis</taxon>
    </lineage>
</organism>
<dbReference type="Gene3D" id="1.10.600.10">
    <property type="entry name" value="Farnesyl Diphosphate Synthase"/>
    <property type="match status" value="1"/>
</dbReference>
<reference evidence="4 5" key="1">
    <citation type="journal article" date="2018" name="PLoS Genet.">
        <title>Population sequencing reveals clonal diversity and ancestral inbreeding in the grapevine cultivar Chardonnay.</title>
        <authorList>
            <person name="Roach M.J."/>
            <person name="Johnson D.L."/>
            <person name="Bohlmann J."/>
            <person name="van Vuuren H.J."/>
            <person name="Jones S.J."/>
            <person name="Pretorius I.S."/>
            <person name="Schmidt S.A."/>
            <person name="Borneman A.R."/>
        </authorList>
    </citation>
    <scope>NUCLEOTIDE SEQUENCE [LARGE SCALE GENOMIC DNA]</scope>
    <source>
        <strain evidence="5">cv. Chardonnay</strain>
        <tissue evidence="4">Leaf</tissue>
    </source>
</reference>
<dbReference type="InterPro" id="IPR050148">
    <property type="entry name" value="Terpene_synthase-like"/>
</dbReference>
<dbReference type="GO" id="GO:0000287">
    <property type="term" value="F:magnesium ion binding"/>
    <property type="evidence" value="ECO:0007669"/>
    <property type="project" value="InterPro"/>
</dbReference>
<dbReference type="PANTHER" id="PTHR31225">
    <property type="entry name" value="OS04G0344100 PROTEIN-RELATED"/>
    <property type="match status" value="1"/>
</dbReference>
<evidence type="ECO:0000313" key="5">
    <source>
        <dbReference type="Proteomes" id="UP000288805"/>
    </source>
</evidence>
<dbReference type="EMBL" id="QGNW01000373">
    <property type="protein sequence ID" value="RVW74285.1"/>
    <property type="molecule type" value="Genomic_DNA"/>
</dbReference>
<evidence type="ECO:0000259" key="3">
    <source>
        <dbReference type="Pfam" id="PF03936"/>
    </source>
</evidence>
<dbReference type="PANTHER" id="PTHR31225:SF9">
    <property type="entry name" value="TERPENE SYNTHASE 10"/>
    <property type="match status" value="1"/>
</dbReference>
<protein>
    <submittedName>
        <fullName evidence="4">Terpene synthase 10</fullName>
    </submittedName>
</protein>
<dbReference type="GO" id="GO:0010333">
    <property type="term" value="F:terpene synthase activity"/>
    <property type="evidence" value="ECO:0007669"/>
    <property type="project" value="InterPro"/>
</dbReference>
<dbReference type="Proteomes" id="UP000288805">
    <property type="component" value="Unassembled WGS sequence"/>
</dbReference>
<dbReference type="InterPro" id="IPR008949">
    <property type="entry name" value="Isoprenoid_synthase_dom_sf"/>
</dbReference>
<evidence type="ECO:0000256" key="1">
    <source>
        <dbReference type="ARBA" id="ARBA00022723"/>
    </source>
</evidence>
<dbReference type="GO" id="GO:0016114">
    <property type="term" value="P:terpenoid biosynthetic process"/>
    <property type="evidence" value="ECO:0007669"/>
    <property type="project" value="InterPro"/>
</dbReference>
<dbReference type="SUPFAM" id="SSF48576">
    <property type="entry name" value="Terpenoid synthases"/>
    <property type="match status" value="1"/>
</dbReference>
<keyword evidence="1" id="KW-0479">Metal-binding</keyword>
<dbReference type="InterPro" id="IPR005630">
    <property type="entry name" value="Terpene_synthase_metal-bd"/>
</dbReference>
<sequence>MRTMSIKVMRSVITVKRRDKVMTRMQHLWDINAMDQLPVHMKTCFLALVNSINETAYEVLKERGYNIIPYLRKMWADLCKGFLVEARWYHSGYTQTLEEYIRNGSTSLSVPVILGHLYFSAANPITKEAMEYIAKFPDVIRGSALVLHLSDDLRTSSASEEEARKHIKYLVGESWKKMNKERLVDSPFSQTYIGVAMKLGRMAQSAYLYGDGYAVQDRETKDGILLMLIESIPLA</sequence>
<accession>A0A438GQ00</accession>